<dbReference type="Proteomes" id="UP000887567">
    <property type="component" value="Unplaced"/>
</dbReference>
<name>A0A913YGW0_EXADI</name>
<evidence type="ECO:0000256" key="1">
    <source>
        <dbReference type="ARBA" id="ARBA00004496"/>
    </source>
</evidence>
<dbReference type="KEGG" id="epa:114574836"/>
<dbReference type="Gene3D" id="3.40.50.300">
    <property type="entry name" value="P-loop containing nucleotide triphosphate hydrolases"/>
    <property type="match status" value="1"/>
</dbReference>
<keyword evidence="2" id="KW-0963">Cytoplasm</keyword>
<evidence type="ECO:0000256" key="2">
    <source>
        <dbReference type="ARBA" id="ARBA00022490"/>
    </source>
</evidence>
<keyword evidence="6" id="KW-1185">Reference proteome</keyword>
<dbReference type="EnsemblMetazoa" id="XM_028658457.1">
    <property type="protein sequence ID" value="XP_028514258.1"/>
    <property type="gene ID" value="LOC114574836"/>
</dbReference>
<dbReference type="InterPro" id="IPR027417">
    <property type="entry name" value="P-loop_NTPase"/>
</dbReference>
<proteinExistence type="predicted"/>
<evidence type="ECO:0000256" key="3">
    <source>
        <dbReference type="SAM" id="MobiDB-lite"/>
    </source>
</evidence>
<dbReference type="PANTHER" id="PTHR45418">
    <property type="entry name" value="CANCER/TESTIS ANTIGEN 55"/>
    <property type="match status" value="1"/>
</dbReference>
<organism evidence="5 6">
    <name type="scientific">Exaiptasia diaphana</name>
    <name type="common">Tropical sea anemone</name>
    <name type="synonym">Aiptasia pulchella</name>
    <dbReference type="NCBI Taxonomy" id="2652724"/>
    <lineage>
        <taxon>Eukaryota</taxon>
        <taxon>Metazoa</taxon>
        <taxon>Cnidaria</taxon>
        <taxon>Anthozoa</taxon>
        <taxon>Hexacorallia</taxon>
        <taxon>Actiniaria</taxon>
        <taxon>Aiptasiidae</taxon>
        <taxon>Exaiptasia</taxon>
    </lineage>
</organism>
<reference evidence="5" key="1">
    <citation type="submission" date="2022-11" db="UniProtKB">
        <authorList>
            <consortium name="EnsemblMetazoa"/>
        </authorList>
    </citation>
    <scope>IDENTIFICATION</scope>
</reference>
<sequence length="215" mass="23898">MAISGLFFKFGKETPACENWFTCSSSFRSSIRRAHQAVQFAAQLGPQVIFPRKLESKLPVVSLYFGTSNDNEDTRRPTDGNNKEKSPSKKVDILYNSNLNERQRAAVSRILSGQCRPTPYILFGPPGTGKTVTLVEAILQVFHRIPASRILACAPSNSASDLLATRLHRSGFIQEGDMVRLNAFQRGQEIPESIASYCLNTDSHTPSSQWIYTRG</sequence>
<dbReference type="PANTHER" id="PTHR45418:SF1">
    <property type="entry name" value="CANCER_TESTIS ANTIGEN 55"/>
    <property type="match status" value="1"/>
</dbReference>
<dbReference type="RefSeq" id="XP_028514258.1">
    <property type="nucleotide sequence ID" value="XM_028658457.1"/>
</dbReference>
<dbReference type="InterPro" id="IPR041677">
    <property type="entry name" value="DNA2/NAM7_AAA_11"/>
</dbReference>
<dbReference type="Pfam" id="PF13086">
    <property type="entry name" value="AAA_11"/>
    <property type="match status" value="1"/>
</dbReference>
<dbReference type="GeneID" id="114574836"/>
<evidence type="ECO:0000313" key="6">
    <source>
        <dbReference type="Proteomes" id="UP000887567"/>
    </source>
</evidence>
<protein>
    <recommendedName>
        <fullName evidence="4">DNA2/NAM7 helicase helicase domain-containing protein</fullName>
    </recommendedName>
</protein>
<evidence type="ECO:0000313" key="5">
    <source>
        <dbReference type="EnsemblMetazoa" id="XP_028514258.1"/>
    </source>
</evidence>
<accession>A0A913YGW0</accession>
<feature type="compositionally biased region" description="Basic and acidic residues" evidence="3">
    <location>
        <begin position="72"/>
        <end position="89"/>
    </location>
</feature>
<feature type="domain" description="DNA2/NAM7 helicase helicase" evidence="4">
    <location>
        <begin position="98"/>
        <end position="201"/>
    </location>
</feature>
<evidence type="ECO:0000259" key="4">
    <source>
        <dbReference type="Pfam" id="PF13086"/>
    </source>
</evidence>
<feature type="region of interest" description="Disordered" evidence="3">
    <location>
        <begin position="69"/>
        <end position="89"/>
    </location>
</feature>
<dbReference type="SUPFAM" id="SSF52540">
    <property type="entry name" value="P-loop containing nucleoside triphosphate hydrolases"/>
    <property type="match status" value="1"/>
</dbReference>
<dbReference type="OrthoDB" id="6513042at2759"/>
<dbReference type="AlphaFoldDB" id="A0A913YGW0"/>
<dbReference type="GO" id="GO:0005737">
    <property type="term" value="C:cytoplasm"/>
    <property type="evidence" value="ECO:0007669"/>
    <property type="project" value="UniProtKB-SubCell"/>
</dbReference>
<comment type="subcellular location">
    <subcellularLocation>
        <location evidence="1">Cytoplasm</location>
    </subcellularLocation>
</comment>
<dbReference type="GO" id="GO:0004386">
    <property type="term" value="F:helicase activity"/>
    <property type="evidence" value="ECO:0007669"/>
    <property type="project" value="InterPro"/>
</dbReference>